<name>A0AB74A096_PSESX</name>
<accession>A0AB74A096</accession>
<feature type="region of interest" description="Disordered" evidence="1">
    <location>
        <begin position="247"/>
        <end position="275"/>
    </location>
</feature>
<feature type="region of interest" description="Disordered" evidence="1">
    <location>
        <begin position="1"/>
        <end position="96"/>
    </location>
</feature>
<feature type="compositionally biased region" description="Basic and acidic residues" evidence="1">
    <location>
        <begin position="78"/>
        <end position="95"/>
    </location>
</feature>
<reference evidence="2 3" key="1">
    <citation type="submission" date="2018-08" db="EMBL/GenBank/DDBJ databases">
        <title>Recombination of ecologically and evolutionarily significant loci maintains genetic cohesion in the Pseudomonas syringae species complex.</title>
        <authorList>
            <person name="Dillon M."/>
            <person name="Thakur S."/>
            <person name="Almeida R.N.D."/>
            <person name="Weir B.S."/>
            <person name="Guttman D.S."/>
        </authorList>
    </citation>
    <scope>NUCLEOTIDE SEQUENCE [LARGE SCALE GENOMIC DNA]</scope>
    <source>
        <strain evidence="2 3">ICMP 3946</strain>
    </source>
</reference>
<feature type="region of interest" description="Disordered" evidence="1">
    <location>
        <begin position="174"/>
        <end position="225"/>
    </location>
</feature>
<protein>
    <submittedName>
        <fullName evidence="2">Uncharacterized protein</fullName>
    </submittedName>
</protein>
<feature type="compositionally biased region" description="Basic and acidic residues" evidence="1">
    <location>
        <begin position="193"/>
        <end position="206"/>
    </location>
</feature>
<organism evidence="2 3">
    <name type="scientific">Pseudomonas syringae pv. lapsa</name>
    <dbReference type="NCBI Taxonomy" id="199201"/>
    <lineage>
        <taxon>Bacteria</taxon>
        <taxon>Pseudomonadati</taxon>
        <taxon>Pseudomonadota</taxon>
        <taxon>Gammaproteobacteria</taxon>
        <taxon>Pseudomonadales</taxon>
        <taxon>Pseudomonadaceae</taxon>
        <taxon>Pseudomonas</taxon>
        <taxon>Pseudomonas syringae</taxon>
    </lineage>
</organism>
<proteinExistence type="predicted"/>
<evidence type="ECO:0000313" key="3">
    <source>
        <dbReference type="Proteomes" id="UP000267978"/>
    </source>
</evidence>
<feature type="compositionally biased region" description="Polar residues" evidence="1">
    <location>
        <begin position="63"/>
        <end position="75"/>
    </location>
</feature>
<comment type="caution">
    <text evidence="2">The sequence shown here is derived from an EMBL/GenBank/DDBJ whole genome shotgun (WGS) entry which is preliminary data.</text>
</comment>
<evidence type="ECO:0000256" key="1">
    <source>
        <dbReference type="SAM" id="MobiDB-lite"/>
    </source>
</evidence>
<evidence type="ECO:0000313" key="2">
    <source>
        <dbReference type="EMBL" id="RML22860.1"/>
    </source>
</evidence>
<feature type="compositionally biased region" description="Basic and acidic residues" evidence="1">
    <location>
        <begin position="38"/>
        <end position="53"/>
    </location>
</feature>
<dbReference type="AlphaFoldDB" id="A0AB74A096"/>
<dbReference type="Proteomes" id="UP000267978">
    <property type="component" value="Unassembled WGS sequence"/>
</dbReference>
<dbReference type="EMBL" id="RBNO01000100">
    <property type="protein sequence ID" value="RML22860.1"/>
    <property type="molecule type" value="Genomic_DNA"/>
</dbReference>
<sequence length="405" mass="44351">MLGGVVHHQAPDIRRPGLMRTHGKRNGQYRHPQPTGIGREHHAADRDCKDQHRQQPRSRRTHATTNQPGRQNAATDTAEVRRQPDQNQRDAHLSHADPQVVLLIEERRQPVQVEPEHWSSDRIRQRECPRTPHLQNAGERHLDRRRFDFLIDVIQLGLADGRMLFGVVVLQAPGDGPEQPQRPHRHEGGLPAPDREDHRQEGRGQHGTDVGAGVEDTGGHRALTGREPQACGLHAGRVVGGFGQAQNEAADHEADSGSGKAVSTGGQAPQQHREEERALHADLVDEAALQHEADRITDLKPEVDVGVVHRRPAHFLGEDGLHDAERGPVDVVQRGGEEHQGEHAPASLAYGERAADLFAHPGTGGLGDRVGLGVKHDVLTIRSRTVLLATVGLRSPLDAGVVQVK</sequence>
<gene>
    <name evidence="2" type="ORF">ALQ98_05605</name>
</gene>